<dbReference type="EMBL" id="HG739258">
    <property type="protein sequence ID" value="CDP17707.1"/>
    <property type="molecule type" value="Genomic_DNA"/>
</dbReference>
<gene>
    <name evidence="1" type="ORF">GSCOC_T00010283001</name>
</gene>
<dbReference type="Proteomes" id="UP000295252">
    <property type="component" value="Unassembled WGS sequence"/>
</dbReference>
<reference evidence="2" key="1">
    <citation type="journal article" date="2014" name="Science">
        <title>The coffee genome provides insight into the convergent evolution of caffeine biosynthesis.</title>
        <authorList>
            <person name="Denoeud F."/>
            <person name="Carretero-Paulet L."/>
            <person name="Dereeper A."/>
            <person name="Droc G."/>
            <person name="Guyot R."/>
            <person name="Pietrella M."/>
            <person name="Zheng C."/>
            <person name="Alberti A."/>
            <person name="Anthony F."/>
            <person name="Aprea G."/>
            <person name="Aury J.M."/>
            <person name="Bento P."/>
            <person name="Bernard M."/>
            <person name="Bocs S."/>
            <person name="Campa C."/>
            <person name="Cenci A."/>
            <person name="Combes M.C."/>
            <person name="Crouzillat D."/>
            <person name="Da Silva C."/>
            <person name="Daddiego L."/>
            <person name="De Bellis F."/>
            <person name="Dussert S."/>
            <person name="Garsmeur O."/>
            <person name="Gayraud T."/>
            <person name="Guignon V."/>
            <person name="Jahn K."/>
            <person name="Jamilloux V."/>
            <person name="Joet T."/>
            <person name="Labadie K."/>
            <person name="Lan T."/>
            <person name="Leclercq J."/>
            <person name="Lepelley M."/>
            <person name="Leroy T."/>
            <person name="Li L.T."/>
            <person name="Librado P."/>
            <person name="Lopez L."/>
            <person name="Munoz A."/>
            <person name="Noel B."/>
            <person name="Pallavicini A."/>
            <person name="Perrotta G."/>
            <person name="Poncet V."/>
            <person name="Pot D."/>
            <person name="Priyono X."/>
            <person name="Rigoreau M."/>
            <person name="Rouard M."/>
            <person name="Rozas J."/>
            <person name="Tranchant-Dubreuil C."/>
            <person name="VanBuren R."/>
            <person name="Zhang Q."/>
            <person name="Andrade A.C."/>
            <person name="Argout X."/>
            <person name="Bertrand B."/>
            <person name="de Kochko A."/>
            <person name="Graziosi G."/>
            <person name="Henry R.J."/>
            <person name="Jayarama X."/>
            <person name="Ming R."/>
            <person name="Nagai C."/>
            <person name="Rounsley S."/>
            <person name="Sankoff D."/>
            <person name="Giuliano G."/>
            <person name="Albert V.A."/>
            <person name="Wincker P."/>
            <person name="Lashermes P."/>
        </authorList>
    </citation>
    <scope>NUCLEOTIDE SEQUENCE [LARGE SCALE GENOMIC DNA]</scope>
    <source>
        <strain evidence="2">cv. DH200-94</strain>
    </source>
</reference>
<organism evidence="1 2">
    <name type="scientific">Coffea canephora</name>
    <name type="common">Robusta coffee</name>
    <dbReference type="NCBI Taxonomy" id="49390"/>
    <lineage>
        <taxon>Eukaryota</taxon>
        <taxon>Viridiplantae</taxon>
        <taxon>Streptophyta</taxon>
        <taxon>Embryophyta</taxon>
        <taxon>Tracheophyta</taxon>
        <taxon>Spermatophyta</taxon>
        <taxon>Magnoliopsida</taxon>
        <taxon>eudicotyledons</taxon>
        <taxon>Gunneridae</taxon>
        <taxon>Pentapetalae</taxon>
        <taxon>asterids</taxon>
        <taxon>lamiids</taxon>
        <taxon>Gentianales</taxon>
        <taxon>Rubiaceae</taxon>
        <taxon>Ixoroideae</taxon>
        <taxon>Gardenieae complex</taxon>
        <taxon>Bertiereae - Coffeeae clade</taxon>
        <taxon>Coffeeae</taxon>
        <taxon>Coffea</taxon>
    </lineage>
</organism>
<sequence>MQWLLVGYIPNKLINPGCRLKTGLAELWESFASVSLESSGCCIAMFGELAEFMCVPVGKPPSEVCGGLLDDDAVGDWKGEGLSCGCSKVLKEHLEMASEHHFLHKDCLHCSLGFDVSSSLSFDEVAQLWH</sequence>
<evidence type="ECO:0000313" key="2">
    <source>
        <dbReference type="Proteomes" id="UP000295252"/>
    </source>
</evidence>
<keyword evidence="2" id="KW-1185">Reference proteome</keyword>
<dbReference type="AlphaFoldDB" id="A0A068VAW4"/>
<protein>
    <submittedName>
        <fullName evidence="1">DH200=94 genomic scaffold, scaffold_174</fullName>
    </submittedName>
</protein>
<dbReference type="InParanoid" id="A0A068VAW4"/>
<name>A0A068VAW4_COFCA</name>
<dbReference type="Gramene" id="CDP17707">
    <property type="protein sequence ID" value="CDP17707"/>
    <property type="gene ID" value="GSCOC_T00010283001"/>
</dbReference>
<evidence type="ECO:0000313" key="1">
    <source>
        <dbReference type="EMBL" id="CDP17707.1"/>
    </source>
</evidence>
<accession>A0A068VAW4</accession>
<proteinExistence type="predicted"/>